<comment type="caution">
    <text evidence="1">The sequence shown here is derived from an EMBL/GenBank/DDBJ whole genome shotgun (WGS) entry which is preliminary data.</text>
</comment>
<accession>A0A9N9DKZ0</accession>
<dbReference type="Proteomes" id="UP000789396">
    <property type="component" value="Unassembled WGS sequence"/>
</dbReference>
<evidence type="ECO:0000313" key="1">
    <source>
        <dbReference type="EMBL" id="CAG8642836.1"/>
    </source>
</evidence>
<dbReference type="PANTHER" id="PTHR47718">
    <property type="entry name" value="OS01G0519700 PROTEIN"/>
    <property type="match status" value="1"/>
</dbReference>
<organism evidence="1 2">
    <name type="scientific">Racocetra fulgida</name>
    <dbReference type="NCBI Taxonomy" id="60492"/>
    <lineage>
        <taxon>Eukaryota</taxon>
        <taxon>Fungi</taxon>
        <taxon>Fungi incertae sedis</taxon>
        <taxon>Mucoromycota</taxon>
        <taxon>Glomeromycotina</taxon>
        <taxon>Glomeromycetes</taxon>
        <taxon>Diversisporales</taxon>
        <taxon>Gigasporaceae</taxon>
        <taxon>Racocetra</taxon>
    </lineage>
</organism>
<reference evidence="1" key="1">
    <citation type="submission" date="2021-06" db="EMBL/GenBank/DDBJ databases">
        <authorList>
            <person name="Kallberg Y."/>
            <person name="Tangrot J."/>
            <person name="Rosling A."/>
        </authorList>
    </citation>
    <scope>NUCLEOTIDE SEQUENCE</scope>
    <source>
        <strain evidence="1">IN212</strain>
    </source>
</reference>
<keyword evidence="2" id="KW-1185">Reference proteome</keyword>
<dbReference type="OrthoDB" id="2355492at2759"/>
<name>A0A9N9DKZ0_9GLOM</name>
<gene>
    <name evidence="1" type="ORF">RFULGI_LOCUS8145</name>
</gene>
<dbReference type="AlphaFoldDB" id="A0A9N9DKZ0"/>
<protein>
    <submittedName>
        <fullName evidence="1">18839_t:CDS:1</fullName>
    </submittedName>
</protein>
<evidence type="ECO:0000313" key="2">
    <source>
        <dbReference type="Proteomes" id="UP000789396"/>
    </source>
</evidence>
<dbReference type="EMBL" id="CAJVPZ010012758">
    <property type="protein sequence ID" value="CAG8642836.1"/>
    <property type="molecule type" value="Genomic_DNA"/>
</dbReference>
<proteinExistence type="predicted"/>
<sequence length="209" mass="24459">MSDQYNLESQEAVHTNVENEAVSLFKGKVLTSWETCNSFITEWARKRGFNIIKDRVHCKENVIRRRTYICEHGRNYETNSEKETSTKKILCKWHVNASCPKLKNPNSAIFINTIVDEHNHLLNVDAITFETEKKFSIEMIEDVKFLTQHCKMGSIAQMKYLEGKYPAHPIYKKDLYAIIRSFRPTTMSLMSDATQMSNWLDSQKEKDPR</sequence>